<proteinExistence type="inferred from homology"/>
<dbReference type="CDD" id="cd11730">
    <property type="entry name" value="Tthb094_like_SDR_c"/>
    <property type="match status" value="1"/>
</dbReference>
<dbReference type="Gene3D" id="3.40.50.720">
    <property type="entry name" value="NAD(P)-binding Rossmann-like Domain"/>
    <property type="match status" value="1"/>
</dbReference>
<gene>
    <name evidence="3" type="ORF">ABOD76_18895</name>
</gene>
<keyword evidence="2" id="KW-0560">Oxidoreductase</keyword>
<dbReference type="InterPro" id="IPR036291">
    <property type="entry name" value="NAD(P)-bd_dom_sf"/>
</dbReference>
<dbReference type="SUPFAM" id="SSF51735">
    <property type="entry name" value="NAD(P)-binding Rossmann-fold domains"/>
    <property type="match status" value="1"/>
</dbReference>
<comment type="similarity">
    <text evidence="1">Belongs to the short-chain dehydrogenases/reductases (SDR) family.</text>
</comment>
<dbReference type="PANTHER" id="PTHR43669:SF3">
    <property type="entry name" value="ALCOHOL DEHYDROGENASE, PUTATIVE (AFU_ORTHOLOGUE AFUA_3G03445)-RELATED"/>
    <property type="match status" value="1"/>
</dbReference>
<evidence type="ECO:0000313" key="3">
    <source>
        <dbReference type="EMBL" id="XBV85476.1"/>
    </source>
</evidence>
<dbReference type="EMBL" id="CP158299">
    <property type="protein sequence ID" value="XBV85476.1"/>
    <property type="molecule type" value="Genomic_DNA"/>
</dbReference>
<dbReference type="PRINTS" id="PR00081">
    <property type="entry name" value="GDHRDH"/>
</dbReference>
<dbReference type="AlphaFoldDB" id="A0AAU7UAJ2"/>
<dbReference type="GO" id="GO:0016491">
    <property type="term" value="F:oxidoreductase activity"/>
    <property type="evidence" value="ECO:0007669"/>
    <property type="project" value="UniProtKB-KW"/>
</dbReference>
<organism evidence="3">
    <name type="scientific">Deinococcus sonorensis KR-87</name>
    <dbReference type="NCBI Taxonomy" id="694439"/>
    <lineage>
        <taxon>Bacteria</taxon>
        <taxon>Thermotogati</taxon>
        <taxon>Deinococcota</taxon>
        <taxon>Deinococci</taxon>
        <taxon>Deinococcales</taxon>
        <taxon>Deinococcaceae</taxon>
        <taxon>Deinococcus</taxon>
    </lineage>
</organism>
<name>A0AAU7UAJ2_9DEIO</name>
<sequence>MATLILGATGGIGSALARSWPQEALWLGGRDEERVTQLAAPLQATPLTADFGYESQVRQLFAGLTLPLDTILYAAGAAYPEPLASTSAEHTRRIWNANYFGVLWTLKYGLPHLAPGGRVYVIGARPELVLARGFGQYAASKAAVATLLSVTRLEHRQLTLTLVLPPAVETPLWQQVGRAPRGAIAATQVAQAILQDRSGSGGPELRVE</sequence>
<dbReference type="KEGG" id="dsc:ABOD76_18895"/>
<dbReference type="PANTHER" id="PTHR43669">
    <property type="entry name" value="5-KETO-D-GLUCONATE 5-REDUCTASE"/>
    <property type="match status" value="1"/>
</dbReference>
<evidence type="ECO:0000256" key="2">
    <source>
        <dbReference type="ARBA" id="ARBA00023002"/>
    </source>
</evidence>
<protein>
    <submittedName>
        <fullName evidence="3">SDR family NAD(P)-dependent oxidoreductase</fullName>
    </submittedName>
</protein>
<dbReference type="Pfam" id="PF00106">
    <property type="entry name" value="adh_short"/>
    <property type="match status" value="1"/>
</dbReference>
<reference evidence="3" key="1">
    <citation type="submission" date="2024-06" db="EMBL/GenBank/DDBJ databases">
        <title>Draft Genome Sequence of Deinococcus sonorensis Type Strain KR-87, a Biofilm Producing Representative of the Genus Deinococcus.</title>
        <authorList>
            <person name="Boren L.S."/>
            <person name="Grosso R.A."/>
            <person name="Hugenberg-Cox A.N."/>
            <person name="Hill J.T.E."/>
            <person name="Albert C.M."/>
            <person name="Tuohy J.M."/>
        </authorList>
    </citation>
    <scope>NUCLEOTIDE SEQUENCE</scope>
    <source>
        <strain evidence="3">KR-87</strain>
    </source>
</reference>
<accession>A0AAU7UAJ2</accession>
<evidence type="ECO:0000256" key="1">
    <source>
        <dbReference type="ARBA" id="ARBA00006484"/>
    </source>
</evidence>
<dbReference type="RefSeq" id="WP_350243513.1">
    <property type="nucleotide sequence ID" value="NZ_CP158299.1"/>
</dbReference>
<dbReference type="InterPro" id="IPR002347">
    <property type="entry name" value="SDR_fam"/>
</dbReference>